<comment type="similarity">
    <text evidence="1">Belongs to the type-I restriction system S methylase family.</text>
</comment>
<evidence type="ECO:0000259" key="5">
    <source>
        <dbReference type="Pfam" id="PF01420"/>
    </source>
</evidence>
<dbReference type="InterPro" id="IPR052021">
    <property type="entry name" value="Type-I_RS_S_subunit"/>
</dbReference>
<dbReference type="PANTHER" id="PTHR30408">
    <property type="entry name" value="TYPE-1 RESTRICTION ENZYME ECOKI SPECIFICITY PROTEIN"/>
    <property type="match status" value="1"/>
</dbReference>
<dbReference type="AlphaFoldDB" id="A0A0G3EBU7"/>
<keyword evidence="7" id="KW-1185">Reference proteome</keyword>
<dbReference type="CDD" id="cd17494">
    <property type="entry name" value="RMtype1_S_Sma198ORF994P-TRD2-CR2_like"/>
    <property type="match status" value="1"/>
</dbReference>
<gene>
    <name evidence="6" type="ORF">L21SP4_00662</name>
</gene>
<evidence type="ECO:0000256" key="3">
    <source>
        <dbReference type="ARBA" id="ARBA00023125"/>
    </source>
</evidence>
<dbReference type="KEGG" id="vbl:L21SP4_00662"/>
<proteinExistence type="inferred from homology"/>
<dbReference type="SUPFAM" id="SSF116734">
    <property type="entry name" value="DNA methylase specificity domain"/>
    <property type="match status" value="2"/>
</dbReference>
<protein>
    <submittedName>
        <fullName evidence="6">EcoKI restriction-modification system protein HsdS</fullName>
    </submittedName>
</protein>
<organism evidence="6 7">
    <name type="scientific">Kiritimatiella glycovorans</name>
    <dbReference type="NCBI Taxonomy" id="1307763"/>
    <lineage>
        <taxon>Bacteria</taxon>
        <taxon>Pseudomonadati</taxon>
        <taxon>Kiritimatiellota</taxon>
        <taxon>Kiritimatiellia</taxon>
        <taxon>Kiritimatiellales</taxon>
        <taxon>Kiritimatiellaceae</taxon>
        <taxon>Kiritimatiella</taxon>
    </lineage>
</organism>
<keyword evidence="3" id="KW-0238">DNA-binding</keyword>
<name>A0A0G3EBU7_9BACT</name>
<feature type="domain" description="Type I restriction modification DNA specificity" evidence="5">
    <location>
        <begin position="45"/>
        <end position="213"/>
    </location>
</feature>
<dbReference type="PATRIC" id="fig|1609981.3.peg.691"/>
<dbReference type="Proteomes" id="UP000035268">
    <property type="component" value="Chromosome"/>
</dbReference>
<dbReference type="Pfam" id="PF01420">
    <property type="entry name" value="Methylase_S"/>
    <property type="match status" value="2"/>
</dbReference>
<reference evidence="7" key="1">
    <citation type="submission" date="2015-02" db="EMBL/GenBank/DDBJ databases">
        <title>Description and complete genome sequence of the first cultured representative of the subdivision 5 of the Verrucomicrobia phylum.</title>
        <authorList>
            <person name="Spring S."/>
            <person name="Bunk B."/>
            <person name="Sproer C."/>
            <person name="Klenk H.-P."/>
        </authorList>
    </citation>
    <scope>NUCLEOTIDE SEQUENCE [LARGE SCALE GENOMIC DNA]</scope>
    <source>
        <strain evidence="7">L21-Fru-AB</strain>
    </source>
</reference>
<dbReference type="STRING" id="1307763.L21SP4_00662"/>
<dbReference type="EMBL" id="CP010904">
    <property type="protein sequence ID" value="AKJ63931.1"/>
    <property type="molecule type" value="Genomic_DNA"/>
</dbReference>
<dbReference type="InterPro" id="IPR044946">
    <property type="entry name" value="Restrct_endonuc_typeI_TRD_sf"/>
</dbReference>
<reference evidence="6 7" key="2">
    <citation type="journal article" date="2016" name="ISME J.">
        <title>Characterization of the first cultured representative of Verrucomicrobia subdivision 5 indicates the proposal of a novel phylum.</title>
        <authorList>
            <person name="Spring S."/>
            <person name="Bunk B."/>
            <person name="Sproer C."/>
            <person name="Schumann P."/>
            <person name="Rohde M."/>
            <person name="Tindall B.J."/>
            <person name="Klenk H.P."/>
        </authorList>
    </citation>
    <scope>NUCLEOTIDE SEQUENCE [LARGE SCALE GENOMIC DNA]</scope>
    <source>
        <strain evidence="6 7">L21-Fru-AB</strain>
    </source>
</reference>
<feature type="domain" description="Type I restriction modification DNA specificity" evidence="5">
    <location>
        <begin position="241"/>
        <end position="397"/>
    </location>
</feature>
<keyword evidence="4" id="KW-0175">Coiled coil</keyword>
<evidence type="ECO:0000256" key="2">
    <source>
        <dbReference type="ARBA" id="ARBA00022747"/>
    </source>
</evidence>
<dbReference type="GO" id="GO:0009307">
    <property type="term" value="P:DNA restriction-modification system"/>
    <property type="evidence" value="ECO:0007669"/>
    <property type="project" value="UniProtKB-KW"/>
</dbReference>
<dbReference type="Gene3D" id="1.10.287.1120">
    <property type="entry name" value="Bipartite methylase S protein"/>
    <property type="match status" value="1"/>
</dbReference>
<dbReference type="InterPro" id="IPR000055">
    <property type="entry name" value="Restrct_endonuc_typeI_TRD"/>
</dbReference>
<dbReference type="PANTHER" id="PTHR30408:SF12">
    <property type="entry name" value="TYPE I RESTRICTION ENZYME MJAVIII SPECIFICITY SUBUNIT"/>
    <property type="match status" value="1"/>
</dbReference>
<keyword evidence="2" id="KW-0680">Restriction system</keyword>
<dbReference type="GO" id="GO:0003677">
    <property type="term" value="F:DNA binding"/>
    <property type="evidence" value="ECO:0007669"/>
    <property type="project" value="UniProtKB-KW"/>
</dbReference>
<evidence type="ECO:0000313" key="7">
    <source>
        <dbReference type="Proteomes" id="UP000035268"/>
    </source>
</evidence>
<dbReference type="REBASE" id="113546">
    <property type="entry name" value="S.Kgl21I"/>
</dbReference>
<evidence type="ECO:0000256" key="4">
    <source>
        <dbReference type="SAM" id="Coils"/>
    </source>
</evidence>
<evidence type="ECO:0000256" key="1">
    <source>
        <dbReference type="ARBA" id="ARBA00010923"/>
    </source>
</evidence>
<accession>A0A0G3EBU7</accession>
<dbReference type="CDD" id="cd17286">
    <property type="entry name" value="RMtype1_S_Lla161ORF747P_TRD1-CR1_like"/>
    <property type="match status" value="1"/>
</dbReference>
<dbReference type="Gene3D" id="3.90.220.20">
    <property type="entry name" value="DNA methylase specificity domains"/>
    <property type="match status" value="2"/>
</dbReference>
<evidence type="ECO:0000313" key="6">
    <source>
        <dbReference type="EMBL" id="AKJ63931.1"/>
    </source>
</evidence>
<feature type="coiled-coil region" evidence="4">
    <location>
        <begin position="385"/>
        <end position="412"/>
    </location>
</feature>
<sequence length="431" mass="47304">MVERSEMMEQEAMRDASLAYSVEARTAIAEDVPPGYKRTEVGVIPEDWSVKTVSEFGQVITGGTPSTKVRAYWGDAYPWVTPTDISTNKDICSTERHLSEAGFRVMRGLPANTVLVTCIASIGKNAVLRTPGSCNQQINAVIPDRDYDSDFLYYLFEFSKNYLIGSAGTTATSIISKSLFSSLAFALPAIREQRAIATALSDADALIESLDRLIAKKRAIKQAAMQQLLTGQTRLPGFTGEWETTRLGEIAEIVMGQSPGSAFYNAKGEGLPLIQGNADIENRQTIRRISTTQITKKGRRGDILLSVRAPVGEVSRATFDVCLGRGVCALRFPTDFLFHYLVYLEPSWGKHSKGSTFDSVNSADIKALEVALPGTEEQTAIATVLSDMDTEIEALERRRDKARQIKQGMMQQLLTGRVRLVEPESPTEAKA</sequence>